<feature type="transmembrane region" description="Helical" evidence="7">
    <location>
        <begin position="106"/>
        <end position="129"/>
    </location>
</feature>
<protein>
    <submittedName>
        <fullName evidence="9">ABC transporter permease</fullName>
    </submittedName>
</protein>
<feature type="transmembrane region" description="Helical" evidence="7">
    <location>
        <begin position="311"/>
        <end position="336"/>
    </location>
</feature>
<keyword evidence="3" id="KW-1003">Cell membrane</keyword>
<feature type="transmembrane region" description="Helical" evidence="7">
    <location>
        <begin position="12"/>
        <end position="33"/>
    </location>
</feature>
<evidence type="ECO:0000256" key="7">
    <source>
        <dbReference type="RuleBase" id="RU363032"/>
    </source>
</evidence>
<evidence type="ECO:0000313" key="10">
    <source>
        <dbReference type="Proteomes" id="UP001082899"/>
    </source>
</evidence>
<feature type="domain" description="ABC transmembrane type-1" evidence="8">
    <location>
        <begin position="102"/>
        <end position="333"/>
    </location>
</feature>
<evidence type="ECO:0000256" key="4">
    <source>
        <dbReference type="ARBA" id="ARBA00022692"/>
    </source>
</evidence>
<comment type="subcellular location">
    <subcellularLocation>
        <location evidence="1 7">Cell membrane</location>
        <topology evidence="1 7">Multi-pass membrane protein</topology>
    </subcellularLocation>
</comment>
<proteinExistence type="inferred from homology"/>
<dbReference type="PANTHER" id="PTHR43163">
    <property type="entry name" value="DIPEPTIDE TRANSPORT SYSTEM PERMEASE PROTEIN DPPB-RELATED"/>
    <property type="match status" value="1"/>
</dbReference>
<dbReference type="InterPro" id="IPR045621">
    <property type="entry name" value="BPD_transp_1_N"/>
</dbReference>
<keyword evidence="5 7" id="KW-1133">Transmembrane helix</keyword>
<sequence length="344" mass="36432">MKQRPTLPAVLLRRVLGALPVVAGAAVFTFFLARLLPGDPVAHLASGLGATPEGLAALRHRLGLDLSLPRQFWRYLRALLQGDWGHSFMTGDAVRDDLRTRLPASLELTVCGFAVSLCAGLALGVAAALRPGRWPDHLCRMVASVGGSLPSFFIALLLIHVCYFRLGWAPEPTGRLDPLLLAPPARTGFLLIDAALAGDAVAWTDAARHLLLPAGTMALFGVAPIARIARSALLEALGGDAVRTARSLGLPAHVVLRDYALAQAAPAIVTTLGMVFSYLLGANVAVEKVFAWPGIGSYALDALAASDYAPLQGFILCVALVFVILNLLVDLLVAWLDPRARRSP</sequence>
<evidence type="ECO:0000256" key="2">
    <source>
        <dbReference type="ARBA" id="ARBA00022448"/>
    </source>
</evidence>
<evidence type="ECO:0000256" key="6">
    <source>
        <dbReference type="ARBA" id="ARBA00023136"/>
    </source>
</evidence>
<keyword evidence="6 7" id="KW-0472">Membrane</keyword>
<evidence type="ECO:0000256" key="3">
    <source>
        <dbReference type="ARBA" id="ARBA00022475"/>
    </source>
</evidence>
<keyword evidence="10" id="KW-1185">Reference proteome</keyword>
<dbReference type="PROSITE" id="PS50928">
    <property type="entry name" value="ABC_TM1"/>
    <property type="match status" value="1"/>
</dbReference>
<keyword evidence="2 7" id="KW-0813">Transport</keyword>
<dbReference type="EMBL" id="JAPMXC010000001">
    <property type="protein sequence ID" value="MCY0385712.1"/>
    <property type="molecule type" value="Genomic_DNA"/>
</dbReference>
<dbReference type="RefSeq" id="WP_267844835.1">
    <property type="nucleotide sequence ID" value="NZ_JAPMXC010000001.1"/>
</dbReference>
<dbReference type="Gene3D" id="1.10.3720.10">
    <property type="entry name" value="MetI-like"/>
    <property type="match status" value="1"/>
</dbReference>
<evidence type="ECO:0000313" key="9">
    <source>
        <dbReference type="EMBL" id="MCY0385712.1"/>
    </source>
</evidence>
<accession>A0ABT3ZH78</accession>
<dbReference type="CDD" id="cd06261">
    <property type="entry name" value="TM_PBP2"/>
    <property type="match status" value="1"/>
</dbReference>
<reference evidence="9" key="1">
    <citation type="submission" date="2022-11" db="EMBL/GenBank/DDBJ databases">
        <title>Robbsia betulipollinis sp. nov., isolated from pollen of birch (Betula pendula).</title>
        <authorList>
            <person name="Shi H."/>
            <person name="Ambika Manirajan B."/>
            <person name="Ratering S."/>
            <person name="Geissler-Plaum R."/>
            <person name="Schnell S."/>
        </authorList>
    </citation>
    <scope>NUCLEOTIDE SEQUENCE</scope>
    <source>
        <strain evidence="9">Bb-Pol-6</strain>
    </source>
</reference>
<dbReference type="InterPro" id="IPR000515">
    <property type="entry name" value="MetI-like"/>
</dbReference>
<feature type="transmembrane region" description="Helical" evidence="7">
    <location>
        <begin position="260"/>
        <end position="282"/>
    </location>
</feature>
<organism evidence="9 10">
    <name type="scientific">Robbsia betulipollinis</name>
    <dbReference type="NCBI Taxonomy" id="2981849"/>
    <lineage>
        <taxon>Bacteria</taxon>
        <taxon>Pseudomonadati</taxon>
        <taxon>Pseudomonadota</taxon>
        <taxon>Betaproteobacteria</taxon>
        <taxon>Burkholderiales</taxon>
        <taxon>Burkholderiaceae</taxon>
        <taxon>Robbsia</taxon>
    </lineage>
</organism>
<comment type="similarity">
    <text evidence="7">Belongs to the binding-protein-dependent transport system permease family.</text>
</comment>
<dbReference type="Pfam" id="PF19300">
    <property type="entry name" value="BPD_transp_1_N"/>
    <property type="match status" value="1"/>
</dbReference>
<evidence type="ECO:0000256" key="1">
    <source>
        <dbReference type="ARBA" id="ARBA00004651"/>
    </source>
</evidence>
<evidence type="ECO:0000259" key="8">
    <source>
        <dbReference type="PROSITE" id="PS50928"/>
    </source>
</evidence>
<name>A0ABT3ZH78_9BURK</name>
<evidence type="ECO:0000256" key="5">
    <source>
        <dbReference type="ARBA" id="ARBA00022989"/>
    </source>
</evidence>
<dbReference type="Pfam" id="PF00528">
    <property type="entry name" value="BPD_transp_1"/>
    <property type="match status" value="1"/>
</dbReference>
<dbReference type="InterPro" id="IPR035906">
    <property type="entry name" value="MetI-like_sf"/>
</dbReference>
<dbReference type="PANTHER" id="PTHR43163:SF6">
    <property type="entry name" value="DIPEPTIDE TRANSPORT SYSTEM PERMEASE PROTEIN DPPB-RELATED"/>
    <property type="match status" value="1"/>
</dbReference>
<dbReference type="Proteomes" id="UP001082899">
    <property type="component" value="Unassembled WGS sequence"/>
</dbReference>
<keyword evidence="4 7" id="KW-0812">Transmembrane</keyword>
<comment type="caution">
    <text evidence="9">The sequence shown here is derived from an EMBL/GenBank/DDBJ whole genome shotgun (WGS) entry which is preliminary data.</text>
</comment>
<gene>
    <name evidence="9" type="ORF">OVY01_00345</name>
</gene>
<dbReference type="SUPFAM" id="SSF161098">
    <property type="entry name" value="MetI-like"/>
    <property type="match status" value="1"/>
</dbReference>
<feature type="transmembrane region" description="Helical" evidence="7">
    <location>
        <begin position="141"/>
        <end position="166"/>
    </location>
</feature>